<evidence type="ECO:0000259" key="3">
    <source>
        <dbReference type="SMART" id="SM00822"/>
    </source>
</evidence>
<protein>
    <submittedName>
        <fullName evidence="5">SDR family NAD(P)-dependent oxidoreductase</fullName>
    </submittedName>
</protein>
<dbReference type="SMART" id="SM00822">
    <property type="entry name" value="PKS_KR"/>
    <property type="match status" value="1"/>
</dbReference>
<dbReference type="EMBL" id="JAERRF010000127">
    <property type="protein sequence ID" value="MBL1102884.1"/>
    <property type="molecule type" value="Genomic_DNA"/>
</dbReference>
<dbReference type="PANTHER" id="PTHR43775">
    <property type="entry name" value="FATTY ACID SYNTHASE"/>
    <property type="match status" value="1"/>
</dbReference>
<dbReference type="RefSeq" id="WP_201883462.1">
    <property type="nucleotide sequence ID" value="NZ_JAERRF010000127.1"/>
</dbReference>
<dbReference type="InterPro" id="IPR057326">
    <property type="entry name" value="KR_dom"/>
</dbReference>
<dbReference type="Pfam" id="PF13602">
    <property type="entry name" value="ADH_zinc_N_2"/>
    <property type="match status" value="1"/>
</dbReference>
<feature type="domain" description="Ketoreductase" evidence="3">
    <location>
        <begin position="221"/>
        <end position="401"/>
    </location>
</feature>
<evidence type="ECO:0000313" key="6">
    <source>
        <dbReference type="Proteomes" id="UP000634229"/>
    </source>
</evidence>
<dbReference type="Gene3D" id="3.90.180.10">
    <property type="entry name" value="Medium-chain alcohol dehydrogenases, catalytic domain"/>
    <property type="match status" value="1"/>
</dbReference>
<dbReference type="SUPFAM" id="SSF51735">
    <property type="entry name" value="NAD(P)-binding Rossmann-fold domains"/>
    <property type="match status" value="2"/>
</dbReference>
<feature type="non-terminal residue" evidence="5">
    <location>
        <position position="409"/>
    </location>
</feature>
<dbReference type="Pfam" id="PF08659">
    <property type="entry name" value="KR"/>
    <property type="match status" value="1"/>
</dbReference>
<dbReference type="CDD" id="cd05195">
    <property type="entry name" value="enoyl_red"/>
    <property type="match status" value="1"/>
</dbReference>
<keyword evidence="6" id="KW-1185">Reference proteome</keyword>
<organism evidence="5 6">
    <name type="scientific">Streptomyces coffeae</name>
    <dbReference type="NCBI Taxonomy" id="621382"/>
    <lineage>
        <taxon>Bacteria</taxon>
        <taxon>Bacillati</taxon>
        <taxon>Actinomycetota</taxon>
        <taxon>Actinomycetes</taxon>
        <taxon>Kitasatosporales</taxon>
        <taxon>Streptomycetaceae</taxon>
        <taxon>Streptomyces</taxon>
    </lineage>
</organism>
<dbReference type="Proteomes" id="UP000634229">
    <property type="component" value="Unassembled WGS sequence"/>
</dbReference>
<reference evidence="5 6" key="1">
    <citation type="submission" date="2021-01" db="EMBL/GenBank/DDBJ databases">
        <title>WGS of actinomycetes isolated from Thailand.</title>
        <authorList>
            <person name="Thawai C."/>
        </authorList>
    </citation>
    <scope>NUCLEOTIDE SEQUENCE [LARGE SCALE GENOMIC DNA]</scope>
    <source>
        <strain evidence="5 6">CA1R205</strain>
    </source>
</reference>
<name>A0ABS1NSG3_9ACTN</name>
<dbReference type="InterPro" id="IPR036291">
    <property type="entry name" value="NAD(P)-bd_dom_sf"/>
</dbReference>
<evidence type="ECO:0000259" key="4">
    <source>
        <dbReference type="SMART" id="SM00829"/>
    </source>
</evidence>
<dbReference type="InterPro" id="IPR050091">
    <property type="entry name" value="PKS_NRPS_Biosynth_Enz"/>
</dbReference>
<dbReference type="PANTHER" id="PTHR43775:SF51">
    <property type="entry name" value="INACTIVE PHENOLPHTHIOCEROL SYNTHESIS POLYKETIDE SYNTHASE TYPE I PKS1-RELATED"/>
    <property type="match status" value="1"/>
</dbReference>
<dbReference type="InterPro" id="IPR020843">
    <property type="entry name" value="ER"/>
</dbReference>
<feature type="non-terminal residue" evidence="5">
    <location>
        <position position="1"/>
    </location>
</feature>
<keyword evidence="2" id="KW-0511">Multifunctional enzyme</keyword>
<comment type="caution">
    <text evidence="5">The sequence shown here is derived from an EMBL/GenBank/DDBJ whole genome shotgun (WGS) entry which is preliminary data.</text>
</comment>
<feature type="domain" description="Enoyl reductase (ER)" evidence="4">
    <location>
        <begin position="1"/>
        <end position="211"/>
    </location>
</feature>
<evidence type="ECO:0000313" key="5">
    <source>
        <dbReference type="EMBL" id="MBL1102884.1"/>
    </source>
</evidence>
<evidence type="ECO:0000256" key="2">
    <source>
        <dbReference type="ARBA" id="ARBA00023268"/>
    </source>
</evidence>
<accession>A0ABS1NSG3</accession>
<keyword evidence="1" id="KW-0808">Transferase</keyword>
<dbReference type="SMART" id="SM00829">
    <property type="entry name" value="PKS_ER"/>
    <property type="match status" value="1"/>
</dbReference>
<evidence type="ECO:0000256" key="1">
    <source>
        <dbReference type="ARBA" id="ARBA00022679"/>
    </source>
</evidence>
<gene>
    <name evidence="5" type="ORF">JK363_41255</name>
</gene>
<sequence>VPRGWSFEQAASVPVVFLTAYYALMDLADLRAGESVVVHAAAGGVGMAAVQLAAHVGAEVFATASEGKWPAVRELGVPAGRIASSRTTEFEEVFSRATGGVGVDVVLDCLAGEFVDASLRLMGEGGRFVEMGKTDVRDAGEVAAAYPGVVYQAFDVMDAGPERIGQMLAVLVGLFDRGVLRPVPVTAWDVARAPEALRFLGQAKHIGKVVLRIPAPWPESGTVLVTGGTGGLGAVVARHLVAVHGVRDLLLISRRGIDAPGAAALEEELTALGARVTVTACDVSDREALADVLDAIPADVPLRGVVHAAGVLDDGLIAELSPERLGRVLAVKAESAVHLHELTRDRELDAFVLFSSFAGVVGNAGQAAYAAANSVLDGLAVSRRVQGLPAVSLAWGMWEQAEGMGGRLS</sequence>
<proteinExistence type="predicted"/>
<dbReference type="InterPro" id="IPR013968">
    <property type="entry name" value="PKS_KR"/>
</dbReference>
<dbReference type="Gene3D" id="3.40.50.720">
    <property type="entry name" value="NAD(P)-binding Rossmann-like Domain"/>
    <property type="match status" value="1"/>
</dbReference>